<protein>
    <submittedName>
        <fullName evidence="1">Uncharacterized protein</fullName>
    </submittedName>
</protein>
<name>A0AAN4Q678_PSESF</name>
<comment type="caution">
    <text evidence="1">The sequence shown here is derived from an EMBL/GenBank/DDBJ whole genome shotgun (WGS) entry which is preliminary data.</text>
</comment>
<dbReference type="Proteomes" id="UP000248291">
    <property type="component" value="Unassembled WGS sequence"/>
</dbReference>
<sequence length="41" mass="4914">MAKYTRASSQAARYNQRLLMLGFGCSRWSWRCAIDCWLQRK</sequence>
<dbReference type="AlphaFoldDB" id="A0AAN4Q678"/>
<dbReference type="EMBL" id="BGKA01000081">
    <property type="protein sequence ID" value="GBH16385.1"/>
    <property type="molecule type" value="Genomic_DNA"/>
</dbReference>
<proteinExistence type="predicted"/>
<organism evidence="1 2">
    <name type="scientific">Pseudomonas syringae pv. actinidiae</name>
    <dbReference type="NCBI Taxonomy" id="103796"/>
    <lineage>
        <taxon>Bacteria</taxon>
        <taxon>Pseudomonadati</taxon>
        <taxon>Pseudomonadota</taxon>
        <taxon>Gammaproteobacteria</taxon>
        <taxon>Pseudomonadales</taxon>
        <taxon>Pseudomonadaceae</taxon>
        <taxon>Pseudomonas</taxon>
        <taxon>Pseudomonas syringae</taxon>
    </lineage>
</organism>
<evidence type="ECO:0000313" key="2">
    <source>
        <dbReference type="Proteomes" id="UP000248291"/>
    </source>
</evidence>
<evidence type="ECO:0000313" key="1">
    <source>
        <dbReference type="EMBL" id="GBH16385.1"/>
    </source>
</evidence>
<accession>A0AAN4Q678</accession>
<reference evidence="1 2" key="1">
    <citation type="submission" date="2018-04" db="EMBL/GenBank/DDBJ databases">
        <title>Draft genome sequence of Pseudomonas syringae pv. actinidiae biovar 3 strains isolated from kiwifruit in Kagawa prefecture.</title>
        <authorList>
            <person name="Tabuchi M."/>
            <person name="Saito M."/>
            <person name="Fujiwara S."/>
            <person name="Sasa N."/>
            <person name="Akimitsu K."/>
            <person name="Gomi K."/>
            <person name="Konishi-Sugita S."/>
            <person name="Hamano K."/>
            <person name="Kataoka I."/>
        </authorList>
    </citation>
    <scope>NUCLEOTIDE SEQUENCE [LARGE SCALE GENOMIC DNA]</scope>
    <source>
        <strain evidence="1 2">MAFF212211</strain>
    </source>
</reference>
<gene>
    <name evidence="1" type="ORF">KPSA3_02328</name>
</gene>